<dbReference type="Pfam" id="PF01547">
    <property type="entry name" value="SBP_bac_1"/>
    <property type="match status" value="1"/>
</dbReference>
<dbReference type="Proteomes" id="UP000261811">
    <property type="component" value="Unassembled WGS sequence"/>
</dbReference>
<protein>
    <submittedName>
        <fullName evidence="1">Extracellular solute-binding protein</fullName>
    </submittedName>
</protein>
<dbReference type="EMBL" id="QURH01000724">
    <property type="protein sequence ID" value="RFU38709.1"/>
    <property type="molecule type" value="Genomic_DNA"/>
</dbReference>
<dbReference type="PANTHER" id="PTHR43649">
    <property type="entry name" value="ARABINOSE-BINDING PROTEIN-RELATED"/>
    <property type="match status" value="1"/>
</dbReference>
<dbReference type="AlphaFoldDB" id="A0A372JFN2"/>
<dbReference type="Gene3D" id="3.40.190.10">
    <property type="entry name" value="Periplasmic binding protein-like II"/>
    <property type="match status" value="2"/>
</dbReference>
<keyword evidence="2" id="KW-1185">Reference proteome</keyword>
<evidence type="ECO:0000313" key="2">
    <source>
        <dbReference type="Proteomes" id="UP000261811"/>
    </source>
</evidence>
<evidence type="ECO:0000313" key="1">
    <source>
        <dbReference type="EMBL" id="RFU38709.1"/>
    </source>
</evidence>
<dbReference type="OrthoDB" id="8478044at2"/>
<dbReference type="InterPro" id="IPR006059">
    <property type="entry name" value="SBP"/>
</dbReference>
<name>A0A372JFN2_9ACTN</name>
<reference evidence="1 2" key="1">
    <citation type="submission" date="2018-08" db="EMBL/GenBank/DDBJ databases">
        <title>Actinomadura jelena sp. nov., a novel Actinomycete isolated from soil in Chad.</title>
        <authorList>
            <person name="Shi L."/>
        </authorList>
    </citation>
    <scope>NUCLEOTIDE SEQUENCE [LARGE SCALE GENOMIC DNA]</scope>
    <source>
        <strain evidence="1 2">NEAU-G17</strain>
    </source>
</reference>
<organism evidence="1 2">
    <name type="scientific">Actinomadura logoneensis</name>
    <dbReference type="NCBI Taxonomy" id="2293572"/>
    <lineage>
        <taxon>Bacteria</taxon>
        <taxon>Bacillati</taxon>
        <taxon>Actinomycetota</taxon>
        <taxon>Actinomycetes</taxon>
        <taxon>Streptosporangiales</taxon>
        <taxon>Thermomonosporaceae</taxon>
        <taxon>Actinomadura</taxon>
    </lineage>
</organism>
<gene>
    <name evidence="1" type="ORF">DZF91_26250</name>
</gene>
<sequence>MAHYFSDALGAKAFGTITSLCTRQTGREVKNNPIQHEAFKDSILVQLAGGNPPDVFSYWAGAKTQYLVDQKRMAPLDDLWKKNGLDQAIPESLSKASADYNGQKFLLPFDYHYVGIFYNPKVMAKAGVTTTPKTWDELMAAAAKLKAAGITPFALGSKNQWPAQFWFDYLLLRTAGPDYRQKLMAGEAKYTDPQVRTAFTMWKELFDKDYFNKSPNGIDWPDAADQVSKGQAAMTLNGTWITGYWDENKVAPVTGYDMFPFPQVTPGVPQAALGPVDGWALSTAAPNKAAAEDLLKCLSGPEAQRDMALAQGALAPNRNADLKSQNEVMHKAAKQVQEASTFVFNYDLATPPEMSESGLNAIQKFVDDPAKLDGVLHEAQSAADGAFKKK</sequence>
<comment type="caution">
    <text evidence="1">The sequence shown here is derived from an EMBL/GenBank/DDBJ whole genome shotgun (WGS) entry which is preliminary data.</text>
</comment>
<dbReference type="SUPFAM" id="SSF53850">
    <property type="entry name" value="Periplasmic binding protein-like II"/>
    <property type="match status" value="1"/>
</dbReference>
<accession>A0A372JFN2</accession>
<dbReference type="InterPro" id="IPR050490">
    <property type="entry name" value="Bact_solute-bd_prot1"/>
</dbReference>
<proteinExistence type="predicted"/>